<dbReference type="Pfam" id="PF08922">
    <property type="entry name" value="DUF1905"/>
    <property type="match status" value="1"/>
</dbReference>
<reference evidence="1 2" key="1">
    <citation type="submission" date="2018-07" db="EMBL/GenBank/DDBJ databases">
        <title>Arthrobacter sp. nov., isolated from raw cow's milk with high bacterial count.</title>
        <authorList>
            <person name="Hahne J."/>
            <person name="Isele D."/>
            <person name="Lipski A."/>
        </authorList>
    </citation>
    <scope>NUCLEOTIDE SEQUENCE [LARGE SCALE GENOMIC DNA]</scope>
    <source>
        <strain evidence="1 2">JZ R-183</strain>
    </source>
</reference>
<dbReference type="SUPFAM" id="SSF141694">
    <property type="entry name" value="AF2212/PG0164-like"/>
    <property type="match status" value="1"/>
</dbReference>
<keyword evidence="2" id="KW-1185">Reference proteome</keyword>
<name>A0A496PML3_9MICC</name>
<comment type="caution">
    <text evidence="1">The sequence shown here is derived from an EMBL/GenBank/DDBJ whole genome shotgun (WGS) entry which is preliminary data.</text>
</comment>
<evidence type="ECO:0000313" key="1">
    <source>
        <dbReference type="EMBL" id="RKW71696.1"/>
    </source>
</evidence>
<dbReference type="EMBL" id="QQXL01000001">
    <property type="protein sequence ID" value="RKW71696.1"/>
    <property type="molecule type" value="Genomic_DNA"/>
</dbReference>
<dbReference type="Proteomes" id="UP000273119">
    <property type="component" value="Unassembled WGS sequence"/>
</dbReference>
<dbReference type="Gene3D" id="2.40.30.100">
    <property type="entry name" value="AF2212/PG0164-like"/>
    <property type="match status" value="1"/>
</dbReference>
<protein>
    <submittedName>
        <fullName evidence="1">DUF1905 domain-containing protein</fullName>
    </submittedName>
</protein>
<dbReference type="AlphaFoldDB" id="A0A496PML3"/>
<dbReference type="InterPro" id="IPR015018">
    <property type="entry name" value="DUF1905"/>
</dbReference>
<evidence type="ECO:0000313" key="2">
    <source>
        <dbReference type="Proteomes" id="UP000273119"/>
    </source>
</evidence>
<dbReference type="InterPro" id="IPR037079">
    <property type="entry name" value="AF2212/PG0164-like_sf"/>
</dbReference>
<proteinExistence type="predicted"/>
<accession>A0A496PML3</accession>
<sequence length="96" mass="10573">MLLSFSAPVIEWRGPSPYVFAAVPQELTEEVRRIARELSYGWGVVPVRVRVGASVWTTSLFPRDGGYLVPLRGKERTAEGIQLGDVILLELGFGEG</sequence>
<gene>
    <name evidence="1" type="ORF">DWQ67_02360</name>
</gene>
<organism evidence="1 2">
    <name type="scientific">Galactobacter caseinivorans</name>
    <dbReference type="NCBI Taxonomy" id="2676123"/>
    <lineage>
        <taxon>Bacteria</taxon>
        <taxon>Bacillati</taxon>
        <taxon>Actinomycetota</taxon>
        <taxon>Actinomycetes</taxon>
        <taxon>Micrococcales</taxon>
        <taxon>Micrococcaceae</taxon>
        <taxon>Galactobacter</taxon>
    </lineage>
</organism>
<dbReference type="RefSeq" id="WP_121483959.1">
    <property type="nucleotide sequence ID" value="NZ_QQXL01000001.1"/>
</dbReference>